<keyword evidence="2" id="KW-0472">Membrane</keyword>
<feature type="domain" description="Protein kinase" evidence="3">
    <location>
        <begin position="258"/>
        <end position="550"/>
    </location>
</feature>
<dbReference type="EC" id="2.7.11.1" evidence="1"/>
<evidence type="ECO:0000313" key="5">
    <source>
        <dbReference type="WBParaSite" id="TCONS_00004809.p1"/>
    </source>
</evidence>
<dbReference type="InterPro" id="IPR050235">
    <property type="entry name" value="CK1_Ser-Thr_kinase"/>
</dbReference>
<keyword evidence="2" id="KW-0812">Transmembrane</keyword>
<dbReference type="AlphaFoldDB" id="A0AAF5D0G9"/>
<sequence length="550" mass="63639">GKIVILLQVAIIFYQMALEIATSFISKVIFYGWSSIFQLFLITVNYYLITLQRVLLSILVISGEIPVSRHDPISEKKGLFVYRIIRNYVNLIQYVRNWFGKWYDNDILKAAPVPILYEDDEIDESFFSNSTRSVVSVFGEYGDQECIENWNKNTTIKCTEKKVSNIWKIYFIIKQIVVVFFKTIFSYVEFPEESVNRISISSFSRKEILPIKYSLIGSKNPMETSDYQTDCQTSTAAYNLKRKKKILLRNNTKIYDRYVIEKVVNGGNYGQIYLAIDEKANNKNLILKVVHENYEPELLIMERNILMKLRGKPNIPLILASGTYKDYVYIGLERLGKNMSEIRYLQKNKIFSPITVVKIALQAMSAIELLHNNGYLHRDVKPENLVIGGCSSSLSIIYLIDFGMARKYLDANGKIRQARKSVGFRGSMRYVSIELHKRYEHTPQNDIWSLFYSCIELGEGGLPWKSFTNEDDILAKKISSKPHELCSKLPKTFGDFGLNIGNAPFFENVNYPKLYKILNGTFSKTEMDNHLFEWTNRASIYTTLKSRIIS</sequence>
<dbReference type="SUPFAM" id="SSF56112">
    <property type="entry name" value="Protein kinase-like (PK-like)"/>
    <property type="match status" value="1"/>
</dbReference>
<evidence type="ECO:0000313" key="4">
    <source>
        <dbReference type="Proteomes" id="UP000035681"/>
    </source>
</evidence>
<dbReference type="InterPro" id="IPR011009">
    <property type="entry name" value="Kinase-like_dom_sf"/>
</dbReference>
<dbReference type="PROSITE" id="PS50011">
    <property type="entry name" value="PROTEIN_KINASE_DOM"/>
    <property type="match status" value="1"/>
</dbReference>
<protein>
    <recommendedName>
        <fullName evidence="1">non-specific serine/threonine protein kinase</fullName>
        <ecNumber evidence="1">2.7.11.1</ecNumber>
    </recommendedName>
</protein>
<dbReference type="Gene3D" id="1.10.510.10">
    <property type="entry name" value="Transferase(Phosphotransferase) domain 1"/>
    <property type="match status" value="1"/>
</dbReference>
<keyword evidence="4" id="KW-1185">Reference proteome</keyword>
<reference evidence="5" key="1">
    <citation type="submission" date="2024-02" db="UniProtKB">
        <authorList>
            <consortium name="WormBaseParasite"/>
        </authorList>
    </citation>
    <scope>IDENTIFICATION</scope>
</reference>
<name>A0AAF5D0G9_STRER</name>
<dbReference type="GO" id="GO:0004674">
    <property type="term" value="F:protein serine/threonine kinase activity"/>
    <property type="evidence" value="ECO:0007669"/>
    <property type="project" value="UniProtKB-EC"/>
</dbReference>
<evidence type="ECO:0000259" key="3">
    <source>
        <dbReference type="PROSITE" id="PS50011"/>
    </source>
</evidence>
<dbReference type="PROSITE" id="PS00108">
    <property type="entry name" value="PROTEIN_KINASE_ST"/>
    <property type="match status" value="1"/>
</dbReference>
<dbReference type="SMART" id="SM00220">
    <property type="entry name" value="S_TKc"/>
    <property type="match status" value="1"/>
</dbReference>
<dbReference type="InterPro" id="IPR008271">
    <property type="entry name" value="Ser/Thr_kinase_AS"/>
</dbReference>
<dbReference type="GO" id="GO:0005524">
    <property type="term" value="F:ATP binding"/>
    <property type="evidence" value="ECO:0007669"/>
    <property type="project" value="InterPro"/>
</dbReference>
<organism evidence="4 5">
    <name type="scientific">Strongyloides stercoralis</name>
    <name type="common">Threadworm</name>
    <dbReference type="NCBI Taxonomy" id="6248"/>
    <lineage>
        <taxon>Eukaryota</taxon>
        <taxon>Metazoa</taxon>
        <taxon>Ecdysozoa</taxon>
        <taxon>Nematoda</taxon>
        <taxon>Chromadorea</taxon>
        <taxon>Rhabditida</taxon>
        <taxon>Tylenchina</taxon>
        <taxon>Panagrolaimomorpha</taxon>
        <taxon>Strongyloidoidea</taxon>
        <taxon>Strongyloididae</taxon>
        <taxon>Strongyloides</taxon>
    </lineage>
</organism>
<dbReference type="WBParaSite" id="TCONS_00004809.p1">
    <property type="protein sequence ID" value="TCONS_00004809.p1"/>
    <property type="gene ID" value="XLOC_002850"/>
</dbReference>
<proteinExistence type="predicted"/>
<dbReference type="Proteomes" id="UP000035681">
    <property type="component" value="Unplaced"/>
</dbReference>
<accession>A0AAF5D0G9</accession>
<keyword evidence="2" id="KW-1133">Transmembrane helix</keyword>
<dbReference type="InterPro" id="IPR000719">
    <property type="entry name" value="Prot_kinase_dom"/>
</dbReference>
<evidence type="ECO:0000256" key="2">
    <source>
        <dbReference type="SAM" id="Phobius"/>
    </source>
</evidence>
<dbReference type="PANTHER" id="PTHR11909">
    <property type="entry name" value="CASEIN KINASE-RELATED"/>
    <property type="match status" value="1"/>
</dbReference>
<evidence type="ECO:0000256" key="1">
    <source>
        <dbReference type="ARBA" id="ARBA00012513"/>
    </source>
</evidence>
<dbReference type="Pfam" id="PF00069">
    <property type="entry name" value="Pkinase"/>
    <property type="match status" value="1"/>
</dbReference>
<feature type="transmembrane region" description="Helical" evidence="2">
    <location>
        <begin position="31"/>
        <end position="49"/>
    </location>
</feature>